<dbReference type="Gene3D" id="3.30.70.250">
    <property type="entry name" value="Malonyl-CoA ACP transacylase, ACP-binding"/>
    <property type="match status" value="1"/>
</dbReference>
<dbReference type="EMBL" id="CP002049">
    <property type="protein sequence ID" value="ADI15894.1"/>
    <property type="molecule type" value="Genomic_DNA"/>
</dbReference>
<dbReference type="KEGG" id="tra:Trad_2792"/>
<dbReference type="InterPro" id="IPR050858">
    <property type="entry name" value="Mal-CoA-ACP_Trans/PKS_FabD"/>
</dbReference>
<dbReference type="PANTHER" id="PTHR42681">
    <property type="entry name" value="MALONYL-COA-ACYL CARRIER PROTEIN TRANSACYLASE, MITOCHONDRIAL"/>
    <property type="match status" value="1"/>
</dbReference>
<evidence type="ECO:0000259" key="6">
    <source>
        <dbReference type="SMART" id="SM00827"/>
    </source>
</evidence>
<keyword evidence="1 4" id="KW-0808">Transferase</keyword>
<dbReference type="SUPFAM" id="SSF55048">
    <property type="entry name" value="Probable ACP-binding domain of malonyl-CoA ACP transacylase"/>
    <property type="match status" value="1"/>
</dbReference>
<dbReference type="InterPro" id="IPR014043">
    <property type="entry name" value="Acyl_transferase_dom"/>
</dbReference>
<feature type="active site" evidence="5">
    <location>
        <position position="89"/>
    </location>
</feature>
<sequence length="307" mass="32015">MIAALFPGQNSQVVGMGHDLYKGGGAARRALDEAERALPGLLKLMWEGPEEALKKTAHQQPALVAVGAAAFAAYLEEGGEAPAYAAGHSLGEFTAHVAAGSLALGDAVRLVHKRGQYMQDAVPEGVGAMAAILKTGRDHVERVCQAVAAEGGVVEVANLNAPEQTVISGEAGAVEAAAARLKAEGARVVRLNVSAPFHCRLMRPAAERLARDLRAVAFAPPRFPVLCNVTADVLPDIREAPRLLEAQVTAPVRWTETLERLQALGVTRTLEFGSGAVLSGLVKRTLTGVSAHAVTDRESLAAVKGPV</sequence>
<organism evidence="7 8">
    <name type="scientific">Truepera radiovictrix (strain DSM 17093 / CIP 108686 / LMG 22925 / RQ-24)</name>
    <dbReference type="NCBI Taxonomy" id="649638"/>
    <lineage>
        <taxon>Bacteria</taxon>
        <taxon>Thermotogati</taxon>
        <taxon>Deinococcota</taxon>
        <taxon>Deinococci</taxon>
        <taxon>Trueperales</taxon>
        <taxon>Trueperaceae</taxon>
        <taxon>Truepera</taxon>
    </lineage>
</organism>
<dbReference type="eggNOG" id="COG0331">
    <property type="taxonomic scope" value="Bacteria"/>
</dbReference>
<dbReference type="InterPro" id="IPR024925">
    <property type="entry name" value="Malonyl_CoA-ACP_transAc"/>
</dbReference>
<dbReference type="GO" id="GO:0004314">
    <property type="term" value="F:[acyl-carrier-protein] S-malonyltransferase activity"/>
    <property type="evidence" value="ECO:0007669"/>
    <property type="project" value="UniProtKB-EC"/>
</dbReference>
<comment type="catalytic activity">
    <reaction evidence="3 4">
        <text>holo-[ACP] + malonyl-CoA = malonyl-[ACP] + CoA</text>
        <dbReference type="Rhea" id="RHEA:41792"/>
        <dbReference type="Rhea" id="RHEA-COMP:9623"/>
        <dbReference type="Rhea" id="RHEA-COMP:9685"/>
        <dbReference type="ChEBI" id="CHEBI:57287"/>
        <dbReference type="ChEBI" id="CHEBI:57384"/>
        <dbReference type="ChEBI" id="CHEBI:64479"/>
        <dbReference type="ChEBI" id="CHEBI:78449"/>
        <dbReference type="EC" id="2.3.1.39"/>
    </reaction>
</comment>
<dbReference type="Pfam" id="PF00698">
    <property type="entry name" value="Acyl_transf_1"/>
    <property type="match status" value="1"/>
</dbReference>
<dbReference type="RefSeq" id="WP_013179253.1">
    <property type="nucleotide sequence ID" value="NC_014221.1"/>
</dbReference>
<proteinExistence type="inferred from homology"/>
<dbReference type="InterPro" id="IPR004410">
    <property type="entry name" value="Malonyl_CoA-ACP_transAc_FabD"/>
</dbReference>
<name>D7CV67_TRURR</name>
<dbReference type="PANTHER" id="PTHR42681:SF1">
    <property type="entry name" value="MALONYL-COA-ACYL CARRIER PROTEIN TRANSACYLASE, MITOCHONDRIAL"/>
    <property type="match status" value="1"/>
</dbReference>
<accession>D7CV67</accession>
<protein>
    <recommendedName>
        <fullName evidence="4">Malonyl CoA-acyl carrier protein transacylase</fullName>
        <ecNumber evidence="4">2.3.1.39</ecNumber>
    </recommendedName>
</protein>
<reference evidence="7 8" key="2">
    <citation type="journal article" date="2011" name="Stand. Genomic Sci.">
        <title>Complete genome sequence of Truepera radiovictrix type strain (RQ-24).</title>
        <authorList>
            <person name="Ivanova N."/>
            <person name="Rohde C."/>
            <person name="Munk C."/>
            <person name="Nolan M."/>
            <person name="Lucas S."/>
            <person name="Del Rio T.G."/>
            <person name="Tice H."/>
            <person name="Deshpande S."/>
            <person name="Cheng J.F."/>
            <person name="Tapia R."/>
            <person name="Han C."/>
            <person name="Goodwin L."/>
            <person name="Pitluck S."/>
            <person name="Liolios K."/>
            <person name="Mavromatis K."/>
            <person name="Mikhailova N."/>
            <person name="Pati A."/>
            <person name="Chen A."/>
            <person name="Palaniappan K."/>
            <person name="Land M."/>
            <person name="Hauser L."/>
            <person name="Chang Y.J."/>
            <person name="Jeffries C.D."/>
            <person name="Brambilla E."/>
            <person name="Rohde M."/>
            <person name="Goker M."/>
            <person name="Tindall B.J."/>
            <person name="Woyke T."/>
            <person name="Bristow J."/>
            <person name="Eisen J.A."/>
            <person name="Markowitz V."/>
            <person name="Hugenholtz P."/>
            <person name="Kyrpides N.C."/>
            <person name="Klenk H.P."/>
            <person name="Lapidus A."/>
        </authorList>
    </citation>
    <scope>NUCLEOTIDE SEQUENCE [LARGE SCALE GENOMIC DNA]</scope>
    <source>
        <strain evidence="8">DSM 17093 / CIP 108686 / LMG 22925 / RQ-24</strain>
    </source>
</reference>
<dbReference type="FunFam" id="3.30.70.250:FF:000001">
    <property type="entry name" value="Malonyl CoA-acyl carrier protein transacylase"/>
    <property type="match status" value="1"/>
</dbReference>
<dbReference type="PIRSF" id="PIRSF000446">
    <property type="entry name" value="Mct"/>
    <property type="match status" value="1"/>
</dbReference>
<feature type="active site" evidence="5">
    <location>
        <position position="198"/>
    </location>
</feature>
<dbReference type="Gene3D" id="3.40.366.10">
    <property type="entry name" value="Malonyl-Coenzyme A Acyl Carrier Protein, domain 2"/>
    <property type="match status" value="1"/>
</dbReference>
<gene>
    <name evidence="7" type="ordered locus">Trad_2792</name>
</gene>
<dbReference type="GO" id="GO:0005829">
    <property type="term" value="C:cytosol"/>
    <property type="evidence" value="ECO:0007669"/>
    <property type="project" value="TreeGrafter"/>
</dbReference>
<evidence type="ECO:0000256" key="3">
    <source>
        <dbReference type="ARBA" id="ARBA00048462"/>
    </source>
</evidence>
<dbReference type="SMART" id="SM00827">
    <property type="entry name" value="PKS_AT"/>
    <property type="match status" value="1"/>
</dbReference>
<dbReference type="EC" id="2.3.1.39" evidence="4"/>
<dbReference type="NCBIfam" id="TIGR00128">
    <property type="entry name" value="fabD"/>
    <property type="match status" value="1"/>
</dbReference>
<dbReference type="OrthoDB" id="9805460at2"/>
<dbReference type="AlphaFoldDB" id="D7CV67"/>
<evidence type="ECO:0000313" key="8">
    <source>
        <dbReference type="Proteomes" id="UP000000379"/>
    </source>
</evidence>
<keyword evidence="2 4" id="KW-0012">Acyltransferase</keyword>
<dbReference type="InterPro" id="IPR001227">
    <property type="entry name" value="Ac_transferase_dom_sf"/>
</dbReference>
<evidence type="ECO:0000256" key="1">
    <source>
        <dbReference type="ARBA" id="ARBA00022679"/>
    </source>
</evidence>
<dbReference type="InterPro" id="IPR016035">
    <property type="entry name" value="Acyl_Trfase/lysoPLipase"/>
</dbReference>
<dbReference type="SUPFAM" id="SSF52151">
    <property type="entry name" value="FabD/lysophospholipase-like"/>
    <property type="match status" value="1"/>
</dbReference>
<dbReference type="GO" id="GO:0006633">
    <property type="term" value="P:fatty acid biosynthetic process"/>
    <property type="evidence" value="ECO:0007669"/>
    <property type="project" value="TreeGrafter"/>
</dbReference>
<dbReference type="STRING" id="649638.Trad_2792"/>
<evidence type="ECO:0000256" key="4">
    <source>
        <dbReference type="PIRNR" id="PIRNR000446"/>
    </source>
</evidence>
<comment type="similarity">
    <text evidence="4">Belongs to the fabD family.</text>
</comment>
<evidence type="ECO:0000313" key="7">
    <source>
        <dbReference type="EMBL" id="ADI15894.1"/>
    </source>
</evidence>
<reference evidence="8" key="1">
    <citation type="submission" date="2010-05" db="EMBL/GenBank/DDBJ databases">
        <title>The complete genome of Truepera radiovictris DSM 17093.</title>
        <authorList>
            <consortium name="US DOE Joint Genome Institute (JGI-PGF)"/>
            <person name="Lucas S."/>
            <person name="Copeland A."/>
            <person name="Lapidus A."/>
            <person name="Glavina del Rio T."/>
            <person name="Dalin E."/>
            <person name="Tice H."/>
            <person name="Bruce D."/>
            <person name="Goodwin L."/>
            <person name="Pitluck S."/>
            <person name="Kyrpides N."/>
            <person name="Mavromatis K."/>
            <person name="Ovchinnikova G."/>
            <person name="Munk A.C."/>
            <person name="Detter J.C."/>
            <person name="Han C."/>
            <person name="Tapia R."/>
            <person name="Land M."/>
            <person name="Hauser L."/>
            <person name="Markowitz V."/>
            <person name="Cheng J.-F."/>
            <person name="Hugenholtz P."/>
            <person name="Woyke T."/>
            <person name="Wu D."/>
            <person name="Tindall B."/>
            <person name="Pomrenke H.G."/>
            <person name="Brambilla E."/>
            <person name="Klenk H.-P."/>
            <person name="Eisen J.A."/>
        </authorList>
    </citation>
    <scope>NUCLEOTIDE SEQUENCE [LARGE SCALE GENOMIC DNA]</scope>
    <source>
        <strain evidence="8">DSM 17093 / CIP 108686 / LMG 22925 / RQ-24</strain>
    </source>
</reference>
<keyword evidence="8" id="KW-1185">Reference proteome</keyword>
<feature type="domain" description="Malonyl-CoA:ACP transacylase (MAT)" evidence="6">
    <location>
        <begin position="5"/>
        <end position="299"/>
    </location>
</feature>
<evidence type="ECO:0000256" key="5">
    <source>
        <dbReference type="PIRSR" id="PIRSR000446-1"/>
    </source>
</evidence>
<dbReference type="InterPro" id="IPR016036">
    <property type="entry name" value="Malonyl_transacylase_ACP-bd"/>
</dbReference>
<dbReference type="HOGENOM" id="CLU_030558_0_1_0"/>
<dbReference type="Proteomes" id="UP000000379">
    <property type="component" value="Chromosome"/>
</dbReference>
<evidence type="ECO:0000256" key="2">
    <source>
        <dbReference type="ARBA" id="ARBA00023315"/>
    </source>
</evidence>